<dbReference type="PIRSF" id="PIRSF036915">
    <property type="entry name" value="Trnald_Bac_Plnt"/>
    <property type="match status" value="1"/>
</dbReference>
<keyword evidence="12" id="KW-1185">Reference proteome</keyword>
<dbReference type="AlphaFoldDB" id="A0A4P7BYM1"/>
<comment type="caution">
    <text evidence="10">Lacks conserved residue(s) required for the propagation of feature annotation.</text>
</comment>
<comment type="catalytic activity">
    <reaction evidence="10">
        <text>D-sedoheptulose 7-phosphate + D-glyceraldehyde 3-phosphate = D-erythrose 4-phosphate + beta-D-fructose 6-phosphate</text>
        <dbReference type="Rhea" id="RHEA:17053"/>
        <dbReference type="ChEBI" id="CHEBI:16897"/>
        <dbReference type="ChEBI" id="CHEBI:57483"/>
        <dbReference type="ChEBI" id="CHEBI:57634"/>
        <dbReference type="ChEBI" id="CHEBI:59776"/>
        <dbReference type="EC" id="2.2.1.2"/>
    </reaction>
</comment>
<dbReference type="PANTHER" id="PTHR10683">
    <property type="entry name" value="TRANSALDOLASE"/>
    <property type="match status" value="1"/>
</dbReference>
<comment type="function">
    <text evidence="1 10">Transaldolase is important for the balance of metabolites in the pentose-phosphate pathway.</text>
</comment>
<evidence type="ECO:0000256" key="9">
    <source>
        <dbReference type="ARBA" id="ARBA00023270"/>
    </source>
</evidence>
<dbReference type="KEGG" id="nwr:E3U44_12780"/>
<dbReference type="OrthoDB" id="140919at2"/>
<evidence type="ECO:0000256" key="4">
    <source>
        <dbReference type="ARBA" id="ARBA00008426"/>
    </source>
</evidence>
<dbReference type="EMBL" id="CP038033">
    <property type="protein sequence ID" value="QBQ55288.1"/>
    <property type="molecule type" value="Genomic_DNA"/>
</dbReference>
<evidence type="ECO:0000313" key="12">
    <source>
        <dbReference type="Proteomes" id="UP000294325"/>
    </source>
</evidence>
<evidence type="ECO:0000256" key="6">
    <source>
        <dbReference type="ARBA" id="ARBA00022490"/>
    </source>
</evidence>
<gene>
    <name evidence="10" type="primary">tal</name>
    <name evidence="11" type="ORF">E3U44_12780</name>
</gene>
<dbReference type="SUPFAM" id="SSF51569">
    <property type="entry name" value="Aldolase"/>
    <property type="match status" value="1"/>
</dbReference>
<sequence>MSNTLVLFEHGQSLWLDYAGRDLLVNDSLKQLVTAGVRGATHNSAQWGDTINNTHHYDDTLRDLVQADHEIDEAKLYQWLLIQDTQIAADILHPVYDSSQGEDGFVSIDVSPQFAYDTQGTLEAARHLWKEINRPNLMIGVPGTQEGFPAIERLLAEGINVNVTLLCSVSGYEAAAAAYAQGVAMNSNPERVASVVSFLISAVDSKIEWQLERRGTPEALSLQGKIALANARLTYQGFQRFIKSDFFLEQQQRGARVQRLLWPNPRMELPGYSDLGYVEDLIGRDTVVSMSPEMLDAFEHHGAIRMTLDDPFGEAERDFKDLEAMGVGFERLMEELQKERIEANLYAYEQLLLVLKDKCQAVMKGYAAP</sequence>
<dbReference type="GO" id="GO:0005975">
    <property type="term" value="P:carbohydrate metabolic process"/>
    <property type="evidence" value="ECO:0007669"/>
    <property type="project" value="InterPro"/>
</dbReference>
<protein>
    <recommendedName>
        <fullName evidence="5 10">Transaldolase</fullName>
        <ecNumber evidence="5 10">2.2.1.2</ecNumber>
    </recommendedName>
</protein>
<evidence type="ECO:0000256" key="8">
    <source>
        <dbReference type="ARBA" id="ARBA00023126"/>
    </source>
</evidence>
<comment type="pathway">
    <text evidence="3 10">Carbohydrate degradation; pentose phosphate pathway; D-glyceraldehyde 3-phosphate and beta-D-fructose 6-phosphate from D-ribose 5-phosphate and D-xylulose 5-phosphate (non-oxidative stage): step 2/3.</text>
</comment>
<dbReference type="PANTHER" id="PTHR10683:SF31">
    <property type="entry name" value="TRANSALDOLASE"/>
    <property type="match status" value="1"/>
</dbReference>
<comment type="similarity">
    <text evidence="4 10">Belongs to the transaldolase family. Type 2 subfamily.</text>
</comment>
<keyword evidence="7 10" id="KW-0808">Transferase</keyword>
<reference evidence="11 12" key="1">
    <citation type="submission" date="2019-03" db="EMBL/GenBank/DDBJ databases">
        <title>The genome sequence of Nitrosococcus wardiae strain D1FHST reveals the archetypal metabolic capacity of ammonia-oxidizing Gammaproteobacteria.</title>
        <authorList>
            <person name="Wang L."/>
            <person name="Lim C.K."/>
            <person name="Hanson T.E."/>
            <person name="Dang H."/>
            <person name="Klotz M.G."/>
        </authorList>
    </citation>
    <scope>NUCLEOTIDE SEQUENCE [LARGE SCALE GENOMIC DNA]</scope>
    <source>
        <strain evidence="11 12">D1FHS</strain>
    </source>
</reference>
<dbReference type="InterPro" id="IPR001585">
    <property type="entry name" value="TAL/FSA"/>
</dbReference>
<evidence type="ECO:0000256" key="3">
    <source>
        <dbReference type="ARBA" id="ARBA00004857"/>
    </source>
</evidence>
<dbReference type="GO" id="GO:0006098">
    <property type="term" value="P:pentose-phosphate shunt"/>
    <property type="evidence" value="ECO:0007669"/>
    <property type="project" value="UniProtKB-UniRule"/>
</dbReference>
<dbReference type="RefSeq" id="WP_134358551.1">
    <property type="nucleotide sequence ID" value="NZ_CP038033.1"/>
</dbReference>
<name>A0A4P7BYM1_9GAMM</name>
<dbReference type="GO" id="GO:0004801">
    <property type="term" value="F:transaldolase activity"/>
    <property type="evidence" value="ECO:0007669"/>
    <property type="project" value="UniProtKB-UniRule"/>
</dbReference>
<dbReference type="InterPro" id="IPR004732">
    <property type="entry name" value="Transaldolase_2"/>
</dbReference>
<dbReference type="EC" id="2.2.1.2" evidence="5 10"/>
<evidence type="ECO:0000313" key="11">
    <source>
        <dbReference type="EMBL" id="QBQ55288.1"/>
    </source>
</evidence>
<keyword evidence="8 10" id="KW-0570">Pentose shunt</keyword>
<dbReference type="Gene3D" id="3.20.20.70">
    <property type="entry name" value="Aldolase class I"/>
    <property type="match status" value="1"/>
</dbReference>
<accession>A0A4P7BYM1</accession>
<evidence type="ECO:0000256" key="10">
    <source>
        <dbReference type="HAMAP-Rule" id="MF_00493"/>
    </source>
</evidence>
<dbReference type="HAMAP" id="MF_00493">
    <property type="entry name" value="Transaldolase_2"/>
    <property type="match status" value="1"/>
</dbReference>
<comment type="subcellular location">
    <subcellularLocation>
        <location evidence="2 10">Cytoplasm</location>
    </subcellularLocation>
</comment>
<organism evidence="11 12">
    <name type="scientific">Nitrosococcus wardiae</name>
    <dbReference type="NCBI Taxonomy" id="1814290"/>
    <lineage>
        <taxon>Bacteria</taxon>
        <taxon>Pseudomonadati</taxon>
        <taxon>Pseudomonadota</taxon>
        <taxon>Gammaproteobacteria</taxon>
        <taxon>Chromatiales</taxon>
        <taxon>Chromatiaceae</taxon>
        <taxon>Nitrosococcus</taxon>
    </lineage>
</organism>
<evidence type="ECO:0000256" key="2">
    <source>
        <dbReference type="ARBA" id="ARBA00004496"/>
    </source>
</evidence>
<proteinExistence type="inferred from homology"/>
<dbReference type="InterPro" id="IPR013785">
    <property type="entry name" value="Aldolase_TIM"/>
</dbReference>
<keyword evidence="9 10" id="KW-0704">Schiff base</keyword>
<dbReference type="UniPathway" id="UPA00115">
    <property type="reaction ID" value="UER00414"/>
</dbReference>
<dbReference type="GO" id="GO:0005737">
    <property type="term" value="C:cytoplasm"/>
    <property type="evidence" value="ECO:0007669"/>
    <property type="project" value="UniProtKB-SubCell"/>
</dbReference>
<evidence type="ECO:0000256" key="1">
    <source>
        <dbReference type="ARBA" id="ARBA00003518"/>
    </source>
</evidence>
<keyword evidence="6 10" id="KW-0963">Cytoplasm</keyword>
<dbReference type="Pfam" id="PF00923">
    <property type="entry name" value="TAL_FSA"/>
    <property type="match status" value="1"/>
</dbReference>
<evidence type="ECO:0000256" key="5">
    <source>
        <dbReference type="ARBA" id="ARBA00013151"/>
    </source>
</evidence>
<dbReference type="Proteomes" id="UP000294325">
    <property type="component" value="Chromosome"/>
</dbReference>
<evidence type="ECO:0000256" key="7">
    <source>
        <dbReference type="ARBA" id="ARBA00022679"/>
    </source>
</evidence>